<evidence type="ECO:0000259" key="2">
    <source>
        <dbReference type="PROSITE" id="PS51736"/>
    </source>
</evidence>
<evidence type="ECO:0000313" key="5">
    <source>
        <dbReference type="Proteomes" id="UP000321717"/>
    </source>
</evidence>
<dbReference type="PANTHER" id="PTHR30461:SF23">
    <property type="entry name" value="DNA RECOMBINASE-RELATED"/>
    <property type="match status" value="1"/>
</dbReference>
<dbReference type="SMART" id="SM00857">
    <property type="entry name" value="Resolvase"/>
    <property type="match status" value="1"/>
</dbReference>
<sequence>MKIVRCAIYTRKSSEEGLGQEFNSLDAQREACASYIASQKHEGWVLVPEYYDDGGISGGTLERAGLKRLLKDIDSGVVDQIVVYKIDRLTRSLADFAKLVERLDKANASFVSVTQSFNTATSMGRLTLNVLLSFAQFEREVTAERIRDKIAASKRKGLWMGGQVPLGYEPDGRSLKIVEDEAETVRRIFDLYLQLGSIYEVRQAASDLGLRTKGRPRLGAKKYSNGRKGNAKGGRGRPDGSGVYQDAEDGAAPSVIGPAPFGATNIYYILTNPVYAGRIRHRAQTHEGNHPAIIDSATWDLVQEQLAASAARQRGVSNCAKISPLAGKLIDDTGDRFTPSHSNKNGARLRYYISNRLISGKKQDEATMDRGWRLPAPMLESQLSNAIVRHLIDRLPIDLSVSPSVGEMEQVQRRLETMASDTEHHLPALLKSIDRATITQGKIDVVLIDQWIAEMLEVHLDWINPDALTFTTGFQYRKRGVETKLIIGAGPVKSRDEVLIRNVAKAQQYYDAIKQGQSFEEIAKTENLSTRRVMQIIDLAFLAPTIVQSIVTGDQPMGLTTKWLSNNPMPPDWLAQRQIITTL</sequence>
<dbReference type="EMBL" id="BJZP01000008">
    <property type="protein sequence ID" value="GEO85174.1"/>
    <property type="molecule type" value="Genomic_DNA"/>
</dbReference>
<dbReference type="Pfam" id="PF00239">
    <property type="entry name" value="Resolvase"/>
    <property type="match status" value="1"/>
</dbReference>
<comment type="caution">
    <text evidence="4">The sequence shown here is derived from an EMBL/GenBank/DDBJ whole genome shotgun (WGS) entry which is preliminary data.</text>
</comment>
<dbReference type="InterPro" id="IPR050639">
    <property type="entry name" value="SSR_resolvase"/>
</dbReference>
<dbReference type="InterPro" id="IPR011109">
    <property type="entry name" value="DNA_bind_recombinase_dom"/>
</dbReference>
<dbReference type="SUPFAM" id="SSF53041">
    <property type="entry name" value="Resolvase-like"/>
    <property type="match status" value="1"/>
</dbReference>
<feature type="domain" description="Resolvase/invertase-type recombinase catalytic" evidence="2">
    <location>
        <begin position="5"/>
        <end position="157"/>
    </location>
</feature>
<dbReference type="PROSITE" id="PS51737">
    <property type="entry name" value="RECOMBINASE_DNA_BIND"/>
    <property type="match status" value="1"/>
</dbReference>
<dbReference type="Proteomes" id="UP000321717">
    <property type="component" value="Unassembled WGS sequence"/>
</dbReference>
<dbReference type="InterPro" id="IPR036162">
    <property type="entry name" value="Resolvase-like_N_sf"/>
</dbReference>
<dbReference type="RefSeq" id="WP_147180143.1">
    <property type="nucleotide sequence ID" value="NZ_BJZP01000008.1"/>
</dbReference>
<dbReference type="GO" id="GO:0000150">
    <property type="term" value="F:DNA strand exchange activity"/>
    <property type="evidence" value="ECO:0007669"/>
    <property type="project" value="InterPro"/>
</dbReference>
<accession>A0A512HIA8</accession>
<evidence type="ECO:0000313" key="4">
    <source>
        <dbReference type="EMBL" id="GEO85174.1"/>
    </source>
</evidence>
<dbReference type="Gene3D" id="3.90.1750.20">
    <property type="entry name" value="Putative Large Serine Recombinase, Chain B, Domain 2"/>
    <property type="match status" value="1"/>
</dbReference>
<dbReference type="Gene3D" id="3.40.50.1390">
    <property type="entry name" value="Resolvase, N-terminal catalytic domain"/>
    <property type="match status" value="1"/>
</dbReference>
<keyword evidence="5" id="KW-1185">Reference proteome</keyword>
<dbReference type="InterPro" id="IPR006119">
    <property type="entry name" value="Resolv_N"/>
</dbReference>
<evidence type="ECO:0008006" key="6">
    <source>
        <dbReference type="Google" id="ProtNLM"/>
    </source>
</evidence>
<dbReference type="Pfam" id="PF07508">
    <property type="entry name" value="Recombinase"/>
    <property type="match status" value="1"/>
</dbReference>
<feature type="region of interest" description="Disordered" evidence="1">
    <location>
        <begin position="216"/>
        <end position="244"/>
    </location>
</feature>
<dbReference type="GO" id="GO:0003677">
    <property type="term" value="F:DNA binding"/>
    <property type="evidence" value="ECO:0007669"/>
    <property type="project" value="InterPro"/>
</dbReference>
<dbReference type="OrthoDB" id="7475655at2"/>
<dbReference type="PROSITE" id="PS51736">
    <property type="entry name" value="RECOMBINASES_3"/>
    <property type="match status" value="1"/>
</dbReference>
<feature type="domain" description="Recombinase" evidence="3">
    <location>
        <begin position="165"/>
        <end position="312"/>
    </location>
</feature>
<protein>
    <recommendedName>
        <fullName evidence="6">Resolvase</fullName>
    </recommendedName>
</protein>
<reference evidence="4 5" key="1">
    <citation type="submission" date="2019-07" db="EMBL/GenBank/DDBJ databases">
        <title>Whole genome shotgun sequence of Rhizobium naphthalenivorans NBRC 107585.</title>
        <authorList>
            <person name="Hosoyama A."/>
            <person name="Uohara A."/>
            <person name="Ohji S."/>
            <person name="Ichikawa N."/>
        </authorList>
    </citation>
    <scope>NUCLEOTIDE SEQUENCE [LARGE SCALE GENOMIC DNA]</scope>
    <source>
        <strain evidence="4 5">NBRC 107585</strain>
    </source>
</reference>
<dbReference type="AlphaFoldDB" id="A0A512HIA8"/>
<dbReference type="PANTHER" id="PTHR30461">
    <property type="entry name" value="DNA-INVERTASE FROM LAMBDOID PROPHAGE"/>
    <property type="match status" value="1"/>
</dbReference>
<organism evidence="4 5">
    <name type="scientific">Ciceribacter naphthalenivorans</name>
    <dbReference type="NCBI Taxonomy" id="1118451"/>
    <lineage>
        <taxon>Bacteria</taxon>
        <taxon>Pseudomonadati</taxon>
        <taxon>Pseudomonadota</taxon>
        <taxon>Alphaproteobacteria</taxon>
        <taxon>Hyphomicrobiales</taxon>
        <taxon>Rhizobiaceae</taxon>
        <taxon>Ciceribacter</taxon>
    </lineage>
</organism>
<proteinExistence type="predicted"/>
<evidence type="ECO:0000259" key="3">
    <source>
        <dbReference type="PROSITE" id="PS51737"/>
    </source>
</evidence>
<evidence type="ECO:0000256" key="1">
    <source>
        <dbReference type="SAM" id="MobiDB-lite"/>
    </source>
</evidence>
<gene>
    <name evidence="4" type="ORF">RNA01_21060</name>
</gene>
<dbReference type="SUPFAM" id="SSF109709">
    <property type="entry name" value="KorB DNA-binding domain-like"/>
    <property type="match status" value="1"/>
</dbReference>
<dbReference type="CDD" id="cd03768">
    <property type="entry name" value="SR_ResInv"/>
    <property type="match status" value="1"/>
</dbReference>
<dbReference type="InterPro" id="IPR038109">
    <property type="entry name" value="DNA_bind_recomb_sf"/>
</dbReference>
<name>A0A512HIA8_9HYPH</name>